<reference evidence="1 2" key="2">
    <citation type="submission" date="2018-11" db="EMBL/GenBank/DDBJ databases">
        <authorList>
            <consortium name="Pathogen Informatics"/>
        </authorList>
    </citation>
    <scope>NUCLEOTIDE SEQUENCE [LARGE SCALE GENOMIC DNA]</scope>
</reference>
<dbReference type="GO" id="GO:0015929">
    <property type="term" value="F:hexosaminidase activity"/>
    <property type="evidence" value="ECO:0007669"/>
    <property type="project" value="InterPro"/>
</dbReference>
<dbReference type="InterPro" id="IPR038901">
    <property type="entry name" value="HEXDC-like"/>
</dbReference>
<gene>
    <name evidence="1" type="ORF">NBR_LOCUS9053</name>
</gene>
<accession>A0A0N4Y0J4</accession>
<proteinExistence type="predicted"/>
<keyword evidence="2" id="KW-1185">Reference proteome</keyword>
<name>A0A0N4Y0J4_NIPBR</name>
<evidence type="ECO:0000313" key="3">
    <source>
        <dbReference type="WBParaSite" id="NBR_0000905201-mRNA-1"/>
    </source>
</evidence>
<dbReference type="SUPFAM" id="SSF51445">
    <property type="entry name" value="(Trans)glycosidases"/>
    <property type="match status" value="1"/>
</dbReference>
<dbReference type="Proteomes" id="UP000271162">
    <property type="component" value="Unassembled WGS sequence"/>
</dbReference>
<evidence type="ECO:0000313" key="2">
    <source>
        <dbReference type="Proteomes" id="UP000271162"/>
    </source>
</evidence>
<dbReference type="InterPro" id="IPR017853">
    <property type="entry name" value="GH"/>
</dbReference>
<protein>
    <submittedName>
        <fullName evidence="3">Beta-N-acetylhexosaminidase</fullName>
    </submittedName>
</protein>
<dbReference type="PANTHER" id="PTHR21040:SF4">
    <property type="entry name" value="BETA-N-ACETYLHEXOSAMINIDASE"/>
    <property type="match status" value="1"/>
</dbReference>
<dbReference type="STRING" id="27835.A0A0N4Y0J4"/>
<sequence length="344" mass="39831">MKVNQPQSNIAIQWTIRKGHLNFARNLNLDVIPLVQTFGHMEWLLKYERFRKFRENDKFPQFGVCEESQKVMQDLLEEQPLIMYPQYDSLAFWHIARIANYTHRVTKGARILAWHDMINRITITKFTDSTTGEILEPQLYKTPMAPNVEGIIITGWSRYDHMAGLCEILPIGIPSMVVNTQIALMGSKRQFDATGKELIIQQAYEAAGSLMKCSIYGEPYNTCQFPGKLTCESLKILGYLRGHEVFDLYLENDVQNVLFNVIQGVPTQLQQLETNLLRLFHKDTVDEFFFSNVDPILKKIRHLVESSSRLSQKRTYGRRPFKIKRLNFANLTQELLSLVNPPTS</sequence>
<dbReference type="WBParaSite" id="NBR_0000905201-mRNA-1">
    <property type="protein sequence ID" value="NBR_0000905201-mRNA-1"/>
    <property type="gene ID" value="NBR_0000905201"/>
</dbReference>
<reference evidence="3" key="1">
    <citation type="submission" date="2017-02" db="UniProtKB">
        <authorList>
            <consortium name="WormBaseParasite"/>
        </authorList>
    </citation>
    <scope>IDENTIFICATION</scope>
</reference>
<dbReference type="PANTHER" id="PTHR21040">
    <property type="entry name" value="BCDNA.GH04120"/>
    <property type="match status" value="1"/>
</dbReference>
<dbReference type="AlphaFoldDB" id="A0A0N4Y0J4"/>
<organism evidence="3">
    <name type="scientific">Nippostrongylus brasiliensis</name>
    <name type="common">Rat hookworm</name>
    <dbReference type="NCBI Taxonomy" id="27835"/>
    <lineage>
        <taxon>Eukaryota</taxon>
        <taxon>Metazoa</taxon>
        <taxon>Ecdysozoa</taxon>
        <taxon>Nematoda</taxon>
        <taxon>Chromadorea</taxon>
        <taxon>Rhabditida</taxon>
        <taxon>Rhabditina</taxon>
        <taxon>Rhabditomorpha</taxon>
        <taxon>Strongyloidea</taxon>
        <taxon>Heligmosomidae</taxon>
        <taxon>Nippostrongylus</taxon>
    </lineage>
</organism>
<dbReference type="Gene3D" id="3.20.20.80">
    <property type="entry name" value="Glycosidases"/>
    <property type="match status" value="2"/>
</dbReference>
<evidence type="ECO:0000313" key="1">
    <source>
        <dbReference type="EMBL" id="VDL72642.1"/>
    </source>
</evidence>
<dbReference type="EMBL" id="UYSL01020084">
    <property type="protein sequence ID" value="VDL72642.1"/>
    <property type="molecule type" value="Genomic_DNA"/>
</dbReference>